<dbReference type="AlphaFoldDB" id="A0A2P6F8J4"/>
<comment type="caution">
    <text evidence="1">The sequence shown here is derived from an EMBL/GenBank/DDBJ whole genome shotgun (WGS) entry which is preliminary data.</text>
</comment>
<accession>A0A2P6F8J4</accession>
<proteinExistence type="predicted"/>
<evidence type="ECO:0000313" key="1">
    <source>
        <dbReference type="EMBL" id="PQM29782.1"/>
    </source>
</evidence>
<name>A0A2P6F8J4_9MOLU</name>
<keyword evidence="2" id="KW-1185">Reference proteome</keyword>
<sequence length="46" mass="5272">MQQETKKTLIASIGEIQSNIIFLLVKMQGMILINIIILLKVIYIKL</sequence>
<organism evidence="1 2">
    <name type="scientific">Spiroplasma poulsonii</name>
    <dbReference type="NCBI Taxonomy" id="2138"/>
    <lineage>
        <taxon>Bacteria</taxon>
        <taxon>Bacillati</taxon>
        <taxon>Mycoplasmatota</taxon>
        <taxon>Mollicutes</taxon>
        <taxon>Entomoplasmatales</taxon>
        <taxon>Spiroplasmataceae</taxon>
        <taxon>Spiroplasma</taxon>
    </lineage>
</organism>
<evidence type="ECO:0000313" key="2">
    <source>
        <dbReference type="Proteomes" id="UP000031565"/>
    </source>
</evidence>
<dbReference type="STRING" id="2138.SMSRO_v1c22000"/>
<reference evidence="1 2" key="1">
    <citation type="journal article" date="2015" name="MBio">
        <title>Genome sequence of the Drosophila melanogaster male-killing Spiroplasma strain MSRO endosymbiont.</title>
        <authorList>
            <person name="Paredes J.C."/>
            <person name="Herren J.K."/>
            <person name="Schupfer F."/>
            <person name="Marin R."/>
            <person name="Claverol S."/>
            <person name="Kuo C.H."/>
            <person name="Lemaitre B."/>
            <person name="Beven L."/>
        </authorList>
    </citation>
    <scope>NUCLEOTIDE SEQUENCE [LARGE SCALE GENOMIC DNA]</scope>
    <source>
        <strain evidence="1 2">MSRO</strain>
    </source>
</reference>
<dbReference type="RefSeq" id="WP_242441513.1">
    <property type="nucleotide sequence ID" value="NZ_JTLV02000007.1"/>
</dbReference>
<gene>
    <name evidence="1" type="ORF">SMSRO_SF029500</name>
</gene>
<dbReference type="Proteomes" id="UP000031565">
    <property type="component" value="Unassembled WGS sequence"/>
</dbReference>
<protein>
    <submittedName>
        <fullName evidence="1">Uncharacterized protein</fullName>
    </submittedName>
</protein>
<dbReference type="EMBL" id="JTLV02000007">
    <property type="protein sequence ID" value="PQM29782.1"/>
    <property type="molecule type" value="Genomic_DNA"/>
</dbReference>